<keyword evidence="8" id="KW-1185">Reference proteome</keyword>
<accession>A0ABV7ABG2</accession>
<feature type="domain" description="Nitroreductase" evidence="6">
    <location>
        <begin position="8"/>
        <end position="168"/>
    </location>
</feature>
<evidence type="ECO:0000256" key="3">
    <source>
        <dbReference type="ARBA" id="ARBA00022643"/>
    </source>
</evidence>
<gene>
    <name evidence="7" type="primary">nfsA</name>
    <name evidence="7" type="ORF">ACFODW_18330</name>
</gene>
<name>A0ABV7ABG2_9BACI</name>
<protein>
    <submittedName>
        <fullName evidence="7">Oxygen-insensitive NADPH nitroreductase</fullName>
    </submittedName>
</protein>
<evidence type="ECO:0000313" key="7">
    <source>
        <dbReference type="EMBL" id="MFC2950286.1"/>
    </source>
</evidence>
<evidence type="ECO:0000256" key="5">
    <source>
        <dbReference type="PIRNR" id="PIRNR005426"/>
    </source>
</evidence>
<proteinExistence type="inferred from homology"/>
<evidence type="ECO:0000259" key="6">
    <source>
        <dbReference type="Pfam" id="PF00881"/>
    </source>
</evidence>
<evidence type="ECO:0000256" key="1">
    <source>
        <dbReference type="ARBA" id="ARBA00008366"/>
    </source>
</evidence>
<dbReference type="NCBIfam" id="NF008033">
    <property type="entry name" value="PRK10765.1"/>
    <property type="match status" value="1"/>
</dbReference>
<dbReference type="InterPro" id="IPR029479">
    <property type="entry name" value="Nitroreductase"/>
</dbReference>
<keyword evidence="5" id="KW-0521">NADP</keyword>
<keyword evidence="3 5" id="KW-0288">FMN</keyword>
<dbReference type="SUPFAM" id="SSF55469">
    <property type="entry name" value="FMN-dependent nitroreductase-like"/>
    <property type="match status" value="1"/>
</dbReference>
<dbReference type="RefSeq" id="WP_390308420.1">
    <property type="nucleotide sequence ID" value="NZ_JBHRRZ010000040.1"/>
</dbReference>
<keyword evidence="2 5" id="KW-0285">Flavoprotein</keyword>
<dbReference type="PANTHER" id="PTHR43425">
    <property type="entry name" value="OXYGEN-INSENSITIVE NADPH NITROREDUCTASE"/>
    <property type="match status" value="1"/>
</dbReference>
<reference evidence="8" key="1">
    <citation type="journal article" date="2019" name="Int. J. Syst. Evol. Microbiol.">
        <title>The Global Catalogue of Microorganisms (GCM) 10K type strain sequencing project: providing services to taxonomists for standard genome sequencing and annotation.</title>
        <authorList>
            <consortium name="The Broad Institute Genomics Platform"/>
            <consortium name="The Broad Institute Genome Sequencing Center for Infectious Disease"/>
            <person name="Wu L."/>
            <person name="Ma J."/>
        </authorList>
    </citation>
    <scope>NUCLEOTIDE SEQUENCE [LARGE SCALE GENOMIC DNA]</scope>
    <source>
        <strain evidence="8">KCTC 13193</strain>
    </source>
</reference>
<evidence type="ECO:0000256" key="2">
    <source>
        <dbReference type="ARBA" id="ARBA00022630"/>
    </source>
</evidence>
<dbReference type="PANTHER" id="PTHR43425:SF3">
    <property type="entry name" value="NADPH-DEPENDENT OXIDOREDUCTASE"/>
    <property type="match status" value="1"/>
</dbReference>
<keyword evidence="4 5" id="KW-0560">Oxidoreductase</keyword>
<dbReference type="EMBL" id="JBHRRZ010000040">
    <property type="protein sequence ID" value="MFC2950286.1"/>
    <property type="molecule type" value="Genomic_DNA"/>
</dbReference>
<dbReference type="Gene3D" id="3.40.109.10">
    <property type="entry name" value="NADH Oxidase"/>
    <property type="match status" value="1"/>
</dbReference>
<sequence length="251" mass="28594">MNETIDTILSHRSIRKFKDEKLTKEQIHTIVRSAQQASTSSFVMAYTIIGITDDSKKQALMEISGQPYVKDNGHLFVFCGDLHRAHQLRNKADKEQQELITETIESTEQFIVTVIDGALAAQNAVLAAESMGLGACFLGSLRNDINKVSDLLQLPNHVVPLFGVAVGYPDHQPELKPRLPIETVYHENSYMEDEEQEELINEFDLTLKKYYDSRSTNTRIDTWTEQMIRKYSNPQRMDVSAFVKSKGLNKR</sequence>
<dbReference type="PIRSF" id="PIRSF005426">
    <property type="entry name" value="Frp"/>
    <property type="match status" value="1"/>
</dbReference>
<dbReference type="Proteomes" id="UP001595387">
    <property type="component" value="Unassembled WGS sequence"/>
</dbReference>
<comment type="caution">
    <text evidence="7">The sequence shown here is derived from an EMBL/GenBank/DDBJ whole genome shotgun (WGS) entry which is preliminary data.</text>
</comment>
<dbReference type="CDD" id="cd02146">
    <property type="entry name" value="NfsA-like"/>
    <property type="match status" value="1"/>
</dbReference>
<dbReference type="InterPro" id="IPR000415">
    <property type="entry name" value="Nitroreductase-like"/>
</dbReference>
<evidence type="ECO:0000256" key="4">
    <source>
        <dbReference type="ARBA" id="ARBA00023002"/>
    </source>
</evidence>
<comment type="similarity">
    <text evidence="1 5">Belongs to the flavin oxidoreductase frp family.</text>
</comment>
<evidence type="ECO:0000313" key="8">
    <source>
        <dbReference type="Proteomes" id="UP001595387"/>
    </source>
</evidence>
<organism evidence="7 8">
    <name type="scientific">Virgibacillus sediminis</name>
    <dbReference type="NCBI Taxonomy" id="202260"/>
    <lineage>
        <taxon>Bacteria</taxon>
        <taxon>Bacillati</taxon>
        <taxon>Bacillota</taxon>
        <taxon>Bacilli</taxon>
        <taxon>Bacillales</taxon>
        <taxon>Bacillaceae</taxon>
        <taxon>Virgibacillus</taxon>
    </lineage>
</organism>
<dbReference type="InterPro" id="IPR016446">
    <property type="entry name" value="Flavin_OxRdtase_Frp"/>
</dbReference>
<dbReference type="Pfam" id="PF00881">
    <property type="entry name" value="Nitroreductase"/>
    <property type="match status" value="1"/>
</dbReference>